<organism evidence="2 3">
    <name type="scientific">Pseudophaeobacter arcticus</name>
    <dbReference type="NCBI Taxonomy" id="385492"/>
    <lineage>
        <taxon>Bacteria</taxon>
        <taxon>Pseudomonadati</taxon>
        <taxon>Pseudomonadota</taxon>
        <taxon>Alphaproteobacteria</taxon>
        <taxon>Rhodobacterales</taxon>
        <taxon>Paracoccaceae</taxon>
        <taxon>Pseudophaeobacter</taxon>
    </lineage>
</organism>
<evidence type="ECO:0000313" key="3">
    <source>
        <dbReference type="Proteomes" id="UP001441944"/>
    </source>
</evidence>
<dbReference type="Proteomes" id="UP001441944">
    <property type="component" value="Unassembled WGS sequence"/>
</dbReference>
<dbReference type="EMBL" id="BAABWU010000001">
    <property type="protein sequence ID" value="GAA6195033.1"/>
    <property type="molecule type" value="Genomic_DNA"/>
</dbReference>
<evidence type="ECO:0000256" key="1">
    <source>
        <dbReference type="SAM" id="MobiDB-lite"/>
    </source>
</evidence>
<feature type="region of interest" description="Disordered" evidence="1">
    <location>
        <begin position="28"/>
        <end position="55"/>
    </location>
</feature>
<sequence>MLSGSGIAGAAVMEWDLVGGGCSDLSGTIPQVDSGDKSKGQSFMPHPSTFTRVNR</sequence>
<reference evidence="2 3" key="1">
    <citation type="submission" date="2024-04" db="EMBL/GenBank/DDBJ databases">
        <title>Draft genome sequence of Pseudophaeobacter arcticus NBRC 116598.</title>
        <authorList>
            <person name="Miyakawa T."/>
            <person name="Kusuya Y."/>
            <person name="Miura T."/>
        </authorList>
    </citation>
    <scope>NUCLEOTIDE SEQUENCE [LARGE SCALE GENOMIC DNA]</scope>
    <source>
        <strain evidence="2 3">SU-CL00105</strain>
    </source>
</reference>
<keyword evidence="3" id="KW-1185">Reference proteome</keyword>
<evidence type="ECO:0000313" key="2">
    <source>
        <dbReference type="EMBL" id="GAA6195033.1"/>
    </source>
</evidence>
<gene>
    <name evidence="2" type="ORF">NBRC116598_04770</name>
</gene>
<accession>A0ABQ0AGS5</accession>
<comment type="caution">
    <text evidence="2">The sequence shown here is derived from an EMBL/GenBank/DDBJ whole genome shotgun (WGS) entry which is preliminary data.</text>
</comment>
<proteinExistence type="predicted"/>
<protein>
    <submittedName>
        <fullName evidence="2">Uncharacterized protein</fullName>
    </submittedName>
</protein>
<name>A0ABQ0AGS5_9RHOB</name>